<dbReference type="AlphaFoldDB" id="A0AAN9NCY1"/>
<keyword evidence="2" id="KW-0732">Signal</keyword>
<keyword evidence="4" id="KW-1185">Reference proteome</keyword>
<feature type="compositionally biased region" description="Polar residues" evidence="1">
    <location>
        <begin position="49"/>
        <end position="65"/>
    </location>
</feature>
<feature type="region of interest" description="Disordered" evidence="1">
    <location>
        <begin position="36"/>
        <end position="76"/>
    </location>
</feature>
<evidence type="ECO:0000256" key="2">
    <source>
        <dbReference type="SAM" id="SignalP"/>
    </source>
</evidence>
<gene>
    <name evidence="3" type="ORF">VNO80_10181</name>
</gene>
<protein>
    <recommendedName>
        <fullName evidence="5">Secreted protein</fullName>
    </recommendedName>
</protein>
<dbReference type="Proteomes" id="UP001374584">
    <property type="component" value="Unassembled WGS sequence"/>
</dbReference>
<feature type="compositionally biased region" description="Basic and acidic residues" evidence="1">
    <location>
        <begin position="67"/>
        <end position="76"/>
    </location>
</feature>
<feature type="chain" id="PRO_5043018691" description="Secreted protein" evidence="2">
    <location>
        <begin position="17"/>
        <end position="76"/>
    </location>
</feature>
<name>A0AAN9NCY1_PHACN</name>
<evidence type="ECO:0000313" key="4">
    <source>
        <dbReference type="Proteomes" id="UP001374584"/>
    </source>
</evidence>
<comment type="caution">
    <text evidence="3">The sequence shown here is derived from an EMBL/GenBank/DDBJ whole genome shotgun (WGS) entry which is preliminary data.</text>
</comment>
<reference evidence="3 4" key="1">
    <citation type="submission" date="2024-01" db="EMBL/GenBank/DDBJ databases">
        <title>The genomes of 5 underutilized Papilionoideae crops provide insights into root nodulation and disease resistanc.</title>
        <authorList>
            <person name="Jiang F."/>
        </authorList>
    </citation>
    <scope>NUCLEOTIDE SEQUENCE [LARGE SCALE GENOMIC DNA]</scope>
    <source>
        <strain evidence="3">JINMINGXINNONG_FW02</strain>
        <tissue evidence="3">Leaves</tissue>
    </source>
</reference>
<accession>A0AAN9NCY1</accession>
<organism evidence="3 4">
    <name type="scientific">Phaseolus coccineus</name>
    <name type="common">Scarlet runner bean</name>
    <name type="synonym">Phaseolus multiflorus</name>
    <dbReference type="NCBI Taxonomy" id="3886"/>
    <lineage>
        <taxon>Eukaryota</taxon>
        <taxon>Viridiplantae</taxon>
        <taxon>Streptophyta</taxon>
        <taxon>Embryophyta</taxon>
        <taxon>Tracheophyta</taxon>
        <taxon>Spermatophyta</taxon>
        <taxon>Magnoliopsida</taxon>
        <taxon>eudicotyledons</taxon>
        <taxon>Gunneridae</taxon>
        <taxon>Pentapetalae</taxon>
        <taxon>rosids</taxon>
        <taxon>fabids</taxon>
        <taxon>Fabales</taxon>
        <taxon>Fabaceae</taxon>
        <taxon>Papilionoideae</taxon>
        <taxon>50 kb inversion clade</taxon>
        <taxon>NPAAA clade</taxon>
        <taxon>indigoferoid/millettioid clade</taxon>
        <taxon>Phaseoleae</taxon>
        <taxon>Phaseolus</taxon>
    </lineage>
</organism>
<proteinExistence type="predicted"/>
<dbReference type="EMBL" id="JAYMYR010000004">
    <property type="protein sequence ID" value="KAK7368158.1"/>
    <property type="molecule type" value="Genomic_DNA"/>
</dbReference>
<evidence type="ECO:0008006" key="5">
    <source>
        <dbReference type="Google" id="ProtNLM"/>
    </source>
</evidence>
<evidence type="ECO:0000313" key="3">
    <source>
        <dbReference type="EMBL" id="KAK7368158.1"/>
    </source>
</evidence>
<sequence>MRMFLLGGSMPRALNGQTCILLIATLFLGTHEHGDTSGGTVLSDAVYATNPNRPSNPCSSQQSVNHPPKDDSRFAM</sequence>
<evidence type="ECO:0000256" key="1">
    <source>
        <dbReference type="SAM" id="MobiDB-lite"/>
    </source>
</evidence>
<feature type="signal peptide" evidence="2">
    <location>
        <begin position="1"/>
        <end position="16"/>
    </location>
</feature>